<evidence type="ECO:0000259" key="1">
    <source>
        <dbReference type="Pfam" id="PF12245"/>
    </source>
</evidence>
<dbReference type="EMBL" id="BART01005528">
    <property type="protein sequence ID" value="GAG67090.1"/>
    <property type="molecule type" value="Genomic_DNA"/>
</dbReference>
<feature type="non-terminal residue" evidence="2">
    <location>
        <position position="206"/>
    </location>
</feature>
<feature type="domain" description="Ig-like" evidence="1">
    <location>
        <begin position="105"/>
        <end position="140"/>
    </location>
</feature>
<dbReference type="InterPro" id="IPR022038">
    <property type="entry name" value="Ig-like_bact"/>
</dbReference>
<reference evidence="2" key="1">
    <citation type="journal article" date="2014" name="Front. Microbiol.">
        <title>High frequency of phylogenetically diverse reductive dehalogenase-homologous genes in deep subseafloor sedimentary metagenomes.</title>
        <authorList>
            <person name="Kawai M."/>
            <person name="Futagami T."/>
            <person name="Toyoda A."/>
            <person name="Takaki Y."/>
            <person name="Nishi S."/>
            <person name="Hori S."/>
            <person name="Arai W."/>
            <person name="Tsubouchi T."/>
            <person name="Morono Y."/>
            <person name="Uchiyama I."/>
            <person name="Ito T."/>
            <person name="Fujiyama A."/>
            <person name="Inagaki F."/>
            <person name="Takami H."/>
        </authorList>
    </citation>
    <scope>NUCLEOTIDE SEQUENCE</scope>
    <source>
        <strain evidence="2">Expedition CK06-06</strain>
    </source>
</reference>
<dbReference type="Pfam" id="PF12245">
    <property type="entry name" value="Big_3_2"/>
    <property type="match status" value="2"/>
</dbReference>
<proteinExistence type="predicted"/>
<name>X0ZBZ2_9ZZZZ</name>
<dbReference type="AlphaFoldDB" id="X0ZBZ2"/>
<feature type="domain" description="Ig-like" evidence="1">
    <location>
        <begin position="17"/>
        <end position="48"/>
    </location>
</feature>
<evidence type="ECO:0000313" key="2">
    <source>
        <dbReference type="EMBL" id="GAG67090.1"/>
    </source>
</evidence>
<feature type="non-terminal residue" evidence="2">
    <location>
        <position position="1"/>
    </location>
</feature>
<comment type="caution">
    <text evidence="2">The sequence shown here is derived from an EMBL/GenBank/DDBJ whole genome shotgun (WGS) entry which is preliminary data.</text>
</comment>
<sequence>YSIGGAIRTLTNGISEPLDSSIWNSLPDEGQFTINFFANDSAGNINNTYSLTLYKDVVTPSLSIISPANDTYWNDIPDIQVTASDTYFDSVWYTVGATKILLESGVSEPLDSSIWSSLPDEGQFTINFFANDSAGNINNIYAPTLYKDVVTPTLSIDSPTNNTYWNAIPDIQVTASDTYFDSVWYTVGATKILLESGVSEPLNSSI</sequence>
<protein>
    <recommendedName>
        <fullName evidence="1">Ig-like domain-containing protein</fullName>
    </recommendedName>
</protein>
<gene>
    <name evidence="2" type="ORF">S01H4_12772</name>
</gene>
<organism evidence="2">
    <name type="scientific">marine sediment metagenome</name>
    <dbReference type="NCBI Taxonomy" id="412755"/>
    <lineage>
        <taxon>unclassified sequences</taxon>
        <taxon>metagenomes</taxon>
        <taxon>ecological metagenomes</taxon>
    </lineage>
</organism>
<accession>X0ZBZ2</accession>